<evidence type="ECO:0000313" key="5">
    <source>
        <dbReference type="Proteomes" id="UP001595932"/>
    </source>
</evidence>
<feature type="domain" description="Aminotransferase class V" evidence="3">
    <location>
        <begin position="2"/>
        <end position="350"/>
    </location>
</feature>
<reference evidence="5" key="1">
    <citation type="journal article" date="2019" name="Int. J. Syst. Evol. Microbiol.">
        <title>The Global Catalogue of Microorganisms (GCM) 10K type strain sequencing project: providing services to taxonomists for standard genome sequencing and annotation.</title>
        <authorList>
            <consortium name="The Broad Institute Genomics Platform"/>
            <consortium name="The Broad Institute Genome Sequencing Center for Infectious Disease"/>
            <person name="Wu L."/>
            <person name="Ma J."/>
        </authorList>
    </citation>
    <scope>NUCLEOTIDE SEQUENCE [LARGE SCALE GENOMIC DNA]</scope>
    <source>
        <strain evidence="5">CGMCC 1.12151</strain>
    </source>
</reference>
<evidence type="ECO:0000259" key="3">
    <source>
        <dbReference type="Pfam" id="PF00266"/>
    </source>
</evidence>
<keyword evidence="2" id="KW-0663">Pyridoxal phosphate</keyword>
<dbReference type="InterPro" id="IPR000192">
    <property type="entry name" value="Aminotrans_V_dom"/>
</dbReference>
<dbReference type="InterPro" id="IPR016454">
    <property type="entry name" value="Cysteine_dSase"/>
</dbReference>
<dbReference type="Pfam" id="PF00266">
    <property type="entry name" value="Aminotran_5"/>
    <property type="match status" value="1"/>
</dbReference>
<dbReference type="Gene3D" id="3.90.1150.10">
    <property type="entry name" value="Aspartate Aminotransferase, domain 1"/>
    <property type="match status" value="1"/>
</dbReference>
<dbReference type="Proteomes" id="UP001595932">
    <property type="component" value="Unassembled WGS sequence"/>
</dbReference>
<dbReference type="InterPro" id="IPR015421">
    <property type="entry name" value="PyrdxlP-dep_Trfase_major"/>
</dbReference>
<accession>A0ABV9MI23</accession>
<proteinExistence type="predicted"/>
<name>A0ABV9MI23_9BACL</name>
<comment type="cofactor">
    <cofactor evidence="1">
        <name>pyridoxal 5'-phosphate</name>
        <dbReference type="ChEBI" id="CHEBI:597326"/>
    </cofactor>
</comment>
<dbReference type="SUPFAM" id="SSF53383">
    <property type="entry name" value="PLP-dependent transferases"/>
    <property type="match status" value="1"/>
</dbReference>
<dbReference type="InterPro" id="IPR015422">
    <property type="entry name" value="PyrdxlP-dep_Trfase_small"/>
</dbReference>
<keyword evidence="5" id="KW-1185">Reference proteome</keyword>
<dbReference type="PIRSF" id="PIRSF005572">
    <property type="entry name" value="NifS"/>
    <property type="match status" value="1"/>
</dbReference>
<comment type="caution">
    <text evidence="4">The sequence shown here is derived from an EMBL/GenBank/DDBJ whole genome shotgun (WGS) entry which is preliminary data.</text>
</comment>
<sequence>MIYLDNSATTKPHAEVLDTFVKASNIYYANPASLHRLGNEAEDLLESARKQLQTLLGFKRVVFTSGGTEANNLALRGVAYANKAKGRHIISCKTEHPSVLEPLKQLEKEGFEVSLLDVDSEGAIDLEQLKKKLRADTILVSLMQVNNEIGTIHPIADIHRILSGTRTLLHVDAVQGIGRLPLDSQAMPDLLTVSGHKLHGLKNSGLLAINKAELMPILFGGGQEGGLRSGTVSVPNAAAIAKAIRLASPVEDHLTWNAELRSFFAGFQDIHIVSPIGAAPHILAIAIAGVRGETLVSGLQQENVFVSTSSACSSKNKQTSHVIEAIGLPREYRDGTIRMSFGALTAHREIIEFKKHFIHVYKLIKGVEQS</sequence>
<organism evidence="4 5">
    <name type="scientific">Planococcus dechangensis</name>
    <dbReference type="NCBI Taxonomy" id="1176255"/>
    <lineage>
        <taxon>Bacteria</taxon>
        <taxon>Bacillati</taxon>
        <taxon>Bacillota</taxon>
        <taxon>Bacilli</taxon>
        <taxon>Bacillales</taxon>
        <taxon>Caryophanaceae</taxon>
        <taxon>Planococcus</taxon>
    </lineage>
</organism>
<protein>
    <submittedName>
        <fullName evidence="4">Cysteine desulfurase family protein</fullName>
    </submittedName>
</protein>
<evidence type="ECO:0000256" key="2">
    <source>
        <dbReference type="ARBA" id="ARBA00022898"/>
    </source>
</evidence>
<dbReference type="PANTHER" id="PTHR11601">
    <property type="entry name" value="CYSTEINE DESULFURYLASE FAMILY MEMBER"/>
    <property type="match status" value="1"/>
</dbReference>
<dbReference type="Gene3D" id="3.40.640.10">
    <property type="entry name" value="Type I PLP-dependent aspartate aminotransferase-like (Major domain)"/>
    <property type="match status" value="1"/>
</dbReference>
<evidence type="ECO:0000313" key="4">
    <source>
        <dbReference type="EMBL" id="MFC4714488.1"/>
    </source>
</evidence>
<dbReference type="Gene3D" id="1.10.260.50">
    <property type="match status" value="1"/>
</dbReference>
<dbReference type="EMBL" id="JBHSGL010000016">
    <property type="protein sequence ID" value="MFC4714488.1"/>
    <property type="molecule type" value="Genomic_DNA"/>
</dbReference>
<dbReference type="RefSeq" id="WP_377280216.1">
    <property type="nucleotide sequence ID" value="NZ_JBHSGL010000016.1"/>
</dbReference>
<dbReference type="PANTHER" id="PTHR11601:SF50">
    <property type="entry name" value="CYSTEINE DESULFURASE ISCS 2-RELATED"/>
    <property type="match status" value="1"/>
</dbReference>
<dbReference type="InterPro" id="IPR015424">
    <property type="entry name" value="PyrdxlP-dep_Trfase"/>
</dbReference>
<evidence type="ECO:0000256" key="1">
    <source>
        <dbReference type="ARBA" id="ARBA00001933"/>
    </source>
</evidence>
<gene>
    <name evidence="4" type="ORF">ACFO5U_16735</name>
</gene>